<reference evidence="10 12" key="2">
    <citation type="submission" date="2021-03" db="EMBL/GenBank/DDBJ databases">
        <title>Human Oral Microbial Genomes.</title>
        <authorList>
            <person name="Johnston C.D."/>
            <person name="Chen T."/>
            <person name="Dewhirst F.E."/>
        </authorList>
    </citation>
    <scope>NUCLEOTIDE SEQUENCE [LARGE SCALE GENOMIC DNA]</scope>
    <source>
        <strain evidence="10 12">W1435</strain>
    </source>
</reference>
<dbReference type="eggNOG" id="COG0658">
    <property type="taxonomic scope" value="Bacteria"/>
</dbReference>
<dbReference type="PANTHER" id="PTHR30619:SF1">
    <property type="entry name" value="RECOMBINATION PROTEIN 2"/>
    <property type="match status" value="1"/>
</dbReference>
<feature type="transmembrane region" description="Helical" evidence="6">
    <location>
        <begin position="483"/>
        <end position="505"/>
    </location>
</feature>
<dbReference type="InterPro" id="IPR025405">
    <property type="entry name" value="DUF4131"/>
</dbReference>
<feature type="transmembrane region" description="Helical" evidence="6">
    <location>
        <begin position="58"/>
        <end position="75"/>
    </location>
</feature>
<feature type="transmembrane region" description="Helical" evidence="6">
    <location>
        <begin position="285"/>
        <end position="301"/>
    </location>
</feature>
<dbReference type="EMBL" id="CP072369">
    <property type="protein sequence ID" value="QUB85585.1"/>
    <property type="molecule type" value="Genomic_DNA"/>
</dbReference>
<dbReference type="Proteomes" id="UP000682005">
    <property type="component" value="Chromosome 2"/>
</dbReference>
<dbReference type="STRING" id="1236517.ADJ77_09020"/>
<dbReference type="RefSeq" id="WP_050696522.1">
    <property type="nucleotide sequence ID" value="NZ_CP012075.1"/>
</dbReference>
<evidence type="ECO:0000313" key="10">
    <source>
        <dbReference type="EMBL" id="QUB85585.1"/>
    </source>
</evidence>
<dbReference type="InterPro" id="IPR052159">
    <property type="entry name" value="Competence_DNA_uptake"/>
</dbReference>
<proteinExistence type="predicted"/>
<organism evidence="9 11">
    <name type="scientific">Prevotella fusca JCM 17724</name>
    <dbReference type="NCBI Taxonomy" id="1236517"/>
    <lineage>
        <taxon>Bacteria</taxon>
        <taxon>Pseudomonadati</taxon>
        <taxon>Bacteroidota</taxon>
        <taxon>Bacteroidia</taxon>
        <taxon>Bacteroidales</taxon>
        <taxon>Prevotellaceae</taxon>
        <taxon>Prevotella</taxon>
    </lineage>
</organism>
<comment type="subcellular location">
    <subcellularLocation>
        <location evidence="1">Cell membrane</location>
        <topology evidence="1">Multi-pass membrane protein</topology>
    </subcellularLocation>
</comment>
<feature type="transmembrane region" description="Helical" evidence="6">
    <location>
        <begin position="34"/>
        <end position="51"/>
    </location>
</feature>
<sequence>MKKKMDLLMYPSVKLLTPLVLGITVGDIVDIKPAWWWIMTVCTVIITFVVWQWKYTQSLLLLLIVFLMGATSVSMKKQTMQIRLPNQTITFKAVLLSNPVVHGKVIQTDLIIMGEEEPMKVKAAILRDTITNHYQSLHIGDGIEAYAYLEEPMNFSDATFDYARWLKFHGYAAETFIRYDQWQKVKVDLRPMSFLQRTSLAAGIYRQKLMKQLENNLDGSNLAIVSAMTLGDKQLINKDIKEDYSITGASHVLALSGLHLTILYGLLMLLMSWCERLLPRTFRQGVSELLILLAVWSYVVLVGMSSSVVRSAVMLTIYSFVTLLNRERLSVNTLALAAVIMLIGNPFNLFDVGFQLSFMSVWAIMLFYPLIYEAIPLPQTKSLLVIRWLWRMVAVSMAVQLGTAPLVAFYFNRVSLVFAISSLIAVPGTMIIVSATLCMLLLNPLPALSSLVGKLICTITEWLNASLHWLANIPGASIDNLHVTVLQLIIYYIMLMTVWLLWSFFAEKIEFK</sequence>
<dbReference type="AlphaFoldDB" id="A0A0K1NNQ4"/>
<feature type="transmembrane region" description="Helical" evidence="6">
    <location>
        <begin position="388"/>
        <end position="411"/>
    </location>
</feature>
<dbReference type="EMBL" id="CP012075">
    <property type="protein sequence ID" value="AKU70675.1"/>
    <property type="molecule type" value="Genomic_DNA"/>
</dbReference>
<evidence type="ECO:0000256" key="3">
    <source>
        <dbReference type="ARBA" id="ARBA00022692"/>
    </source>
</evidence>
<keyword evidence="12" id="KW-1185">Reference proteome</keyword>
<protein>
    <submittedName>
        <fullName evidence="10">ComEC/Rec2 family competence protein</fullName>
    </submittedName>
    <submittedName>
        <fullName evidence="9">Competence protein ComEC</fullName>
    </submittedName>
</protein>
<dbReference type="Proteomes" id="UP000060345">
    <property type="component" value="Chromosome 2"/>
</dbReference>
<evidence type="ECO:0000256" key="6">
    <source>
        <dbReference type="SAM" id="Phobius"/>
    </source>
</evidence>
<reference evidence="9 11" key="1">
    <citation type="submission" date="2015-07" db="EMBL/GenBank/DDBJ databases">
        <authorList>
            <person name="Noorani M."/>
        </authorList>
    </citation>
    <scope>NUCLEOTIDE SEQUENCE [LARGE SCALE GENOMIC DNA]</scope>
    <source>
        <strain evidence="9 11">W1435</strain>
    </source>
</reference>
<evidence type="ECO:0000256" key="1">
    <source>
        <dbReference type="ARBA" id="ARBA00004651"/>
    </source>
</evidence>
<evidence type="ECO:0000259" key="8">
    <source>
        <dbReference type="Pfam" id="PF13567"/>
    </source>
</evidence>
<dbReference type="GO" id="GO:0005886">
    <property type="term" value="C:plasma membrane"/>
    <property type="evidence" value="ECO:0007669"/>
    <property type="project" value="UniProtKB-SubCell"/>
</dbReference>
<gene>
    <name evidence="9" type="ORF">ADJ77_09020</name>
    <name evidence="10" type="ORF">J5A51_04860</name>
</gene>
<keyword evidence="5 6" id="KW-0472">Membrane</keyword>
<evidence type="ECO:0000256" key="2">
    <source>
        <dbReference type="ARBA" id="ARBA00022475"/>
    </source>
</evidence>
<dbReference type="InterPro" id="IPR004477">
    <property type="entry name" value="ComEC_N"/>
</dbReference>
<name>A0A0K1NNQ4_9BACT</name>
<evidence type="ECO:0000256" key="4">
    <source>
        <dbReference type="ARBA" id="ARBA00022989"/>
    </source>
</evidence>
<accession>A0A0K1NNQ4</accession>
<dbReference type="NCBIfam" id="TIGR00360">
    <property type="entry name" value="ComEC_N-term"/>
    <property type="match status" value="1"/>
</dbReference>
<feature type="transmembrane region" description="Helical" evidence="6">
    <location>
        <begin position="7"/>
        <end position="28"/>
    </location>
</feature>
<feature type="domain" description="DUF4131" evidence="8">
    <location>
        <begin position="33"/>
        <end position="180"/>
    </location>
</feature>
<evidence type="ECO:0000313" key="12">
    <source>
        <dbReference type="Proteomes" id="UP000682005"/>
    </source>
</evidence>
<evidence type="ECO:0000256" key="5">
    <source>
        <dbReference type="ARBA" id="ARBA00023136"/>
    </source>
</evidence>
<feature type="transmembrane region" description="Helical" evidence="6">
    <location>
        <begin position="356"/>
        <end position="376"/>
    </location>
</feature>
<evidence type="ECO:0000313" key="11">
    <source>
        <dbReference type="Proteomes" id="UP000060345"/>
    </source>
</evidence>
<dbReference type="Pfam" id="PF13567">
    <property type="entry name" value="DUF4131"/>
    <property type="match status" value="1"/>
</dbReference>
<feature type="transmembrane region" description="Helical" evidence="6">
    <location>
        <begin position="417"/>
        <end position="442"/>
    </location>
</feature>
<evidence type="ECO:0000313" key="9">
    <source>
        <dbReference type="EMBL" id="AKU70675.1"/>
    </source>
</evidence>
<feature type="transmembrane region" description="Helical" evidence="6">
    <location>
        <begin position="331"/>
        <end position="350"/>
    </location>
</feature>
<keyword evidence="3 6" id="KW-0812">Transmembrane</keyword>
<feature type="domain" description="ComEC/Rec2-related protein" evidence="7">
    <location>
        <begin position="228"/>
        <end position="503"/>
    </location>
</feature>
<dbReference type="PANTHER" id="PTHR30619">
    <property type="entry name" value="DNA INTERNALIZATION/COMPETENCE PROTEIN COMEC/REC2"/>
    <property type="match status" value="1"/>
</dbReference>
<feature type="transmembrane region" description="Helical" evidence="6">
    <location>
        <begin position="252"/>
        <end position="273"/>
    </location>
</feature>
<evidence type="ECO:0000259" key="7">
    <source>
        <dbReference type="Pfam" id="PF03772"/>
    </source>
</evidence>
<dbReference type="KEGG" id="pfus:ADJ77_09020"/>
<keyword evidence="4 6" id="KW-1133">Transmembrane helix</keyword>
<keyword evidence="2" id="KW-1003">Cell membrane</keyword>
<dbReference type="Pfam" id="PF03772">
    <property type="entry name" value="Competence"/>
    <property type="match status" value="1"/>
</dbReference>